<keyword evidence="2" id="KW-1185">Reference proteome</keyword>
<dbReference type="InterPro" id="IPR009057">
    <property type="entry name" value="Homeodomain-like_sf"/>
</dbReference>
<sequence length="198" mass="23974">MPNETFLNLSDEKKVKLEMILLEKFYNRHASQVKVSEIVEAMHMSRGAFYKYFRDLEDAYTYMTRKYSTIIHVDILKFIDENKNDFFGGIEKYLFWCSNLDHNSDYWRGIQFLTQETDLVTYRRKDFPAESFMMKQWMDLLELNKFKMESYEEAVSFLYFVMSVVMGSLKDYIANDWSKEELVKDFRFKSHWLTKGIK</sequence>
<dbReference type="SUPFAM" id="SSF46689">
    <property type="entry name" value="Homeodomain-like"/>
    <property type="match status" value="1"/>
</dbReference>
<evidence type="ECO:0000313" key="2">
    <source>
        <dbReference type="Proteomes" id="UP000273326"/>
    </source>
</evidence>
<name>A0A3S9HEM5_9LACT</name>
<dbReference type="AlphaFoldDB" id="A0A3S9HEM5"/>
<gene>
    <name evidence="1" type="ORF">EJN90_13605</name>
</gene>
<dbReference type="OrthoDB" id="9812484at2"/>
<organism evidence="1 2">
    <name type="scientific">Jeotgalibaca ciconiae</name>
    <dbReference type="NCBI Taxonomy" id="2496265"/>
    <lineage>
        <taxon>Bacteria</taxon>
        <taxon>Bacillati</taxon>
        <taxon>Bacillota</taxon>
        <taxon>Bacilli</taxon>
        <taxon>Lactobacillales</taxon>
        <taxon>Carnobacteriaceae</taxon>
        <taxon>Jeotgalibaca</taxon>
    </lineage>
</organism>
<proteinExistence type="predicted"/>
<accession>A0A3S9HEM5</accession>
<dbReference type="Pfam" id="PF17924">
    <property type="entry name" value="TetR_C_19"/>
    <property type="match status" value="1"/>
</dbReference>
<reference evidence="2" key="1">
    <citation type="submission" date="2018-12" db="EMBL/GenBank/DDBJ databases">
        <title>Complete genome sequencing of Jeotgalibaca sp. H21T32.</title>
        <authorList>
            <person name="Bae J.-W."/>
            <person name="Lee S.-Y."/>
        </authorList>
    </citation>
    <scope>NUCLEOTIDE SEQUENCE [LARGE SCALE GENOMIC DNA]</scope>
    <source>
        <strain evidence="2">H21T32</strain>
    </source>
</reference>
<protein>
    <submittedName>
        <fullName evidence="1">TetR/AcrR family transcriptional regulator</fullName>
    </submittedName>
</protein>
<evidence type="ECO:0000313" key="1">
    <source>
        <dbReference type="EMBL" id="AZP05583.1"/>
    </source>
</evidence>
<dbReference type="Gene3D" id="1.10.357.10">
    <property type="entry name" value="Tetracycline Repressor, domain 2"/>
    <property type="match status" value="1"/>
</dbReference>
<dbReference type="KEGG" id="jeh:EJN90_13605"/>
<dbReference type="RefSeq" id="WP_126112131.1">
    <property type="nucleotide sequence ID" value="NZ_CP034465.1"/>
</dbReference>
<dbReference type="EMBL" id="CP034465">
    <property type="protein sequence ID" value="AZP05583.1"/>
    <property type="molecule type" value="Genomic_DNA"/>
</dbReference>
<dbReference type="Proteomes" id="UP000273326">
    <property type="component" value="Chromosome"/>
</dbReference>